<evidence type="ECO:0000313" key="2">
    <source>
        <dbReference type="Proteomes" id="UP000002630"/>
    </source>
</evidence>
<dbReference type="EMBL" id="FN649727">
    <property type="protein sequence ID" value="CBN76055.1"/>
    <property type="molecule type" value="Genomic_DNA"/>
</dbReference>
<proteinExistence type="predicted"/>
<name>D8LKB0_ECTSI</name>
<dbReference type="EMBL" id="FN648478">
    <property type="protein sequence ID" value="CBN76055.1"/>
    <property type="molecule type" value="Genomic_DNA"/>
</dbReference>
<dbReference type="InParanoid" id="D8LKB0"/>
<accession>D8LKB0</accession>
<keyword evidence="2" id="KW-1185">Reference proteome</keyword>
<gene>
    <name evidence="1" type="ORF">Esi_0292_0014</name>
</gene>
<sequence>MAHFEEGGIVWSRSTKKEKWWPSIAFASWDAAKEAGFVPDGIAWLIECGRKVDVTDDEAQPRQGEVLNLF</sequence>
<dbReference type="Proteomes" id="UP000002630">
    <property type="component" value="Linkage Group LG02"/>
</dbReference>
<reference evidence="1 2" key="1">
    <citation type="journal article" date="2010" name="Nature">
        <title>The Ectocarpus genome and the independent evolution of multicellularity in brown algae.</title>
        <authorList>
            <person name="Cock J.M."/>
            <person name="Sterck L."/>
            <person name="Rouze P."/>
            <person name="Scornet D."/>
            <person name="Allen A.E."/>
            <person name="Amoutzias G."/>
            <person name="Anthouard V."/>
            <person name="Artiguenave F."/>
            <person name="Aury J.M."/>
            <person name="Badger J.H."/>
            <person name="Beszteri B."/>
            <person name="Billiau K."/>
            <person name="Bonnet E."/>
            <person name="Bothwell J.H."/>
            <person name="Bowler C."/>
            <person name="Boyen C."/>
            <person name="Brownlee C."/>
            <person name="Carrano C.J."/>
            <person name="Charrier B."/>
            <person name="Cho G.Y."/>
            <person name="Coelho S.M."/>
            <person name="Collen J."/>
            <person name="Corre E."/>
            <person name="Da Silva C."/>
            <person name="Delage L."/>
            <person name="Delaroque N."/>
            <person name="Dittami S.M."/>
            <person name="Doulbeau S."/>
            <person name="Elias M."/>
            <person name="Farnham G."/>
            <person name="Gachon C.M."/>
            <person name="Gschloessl B."/>
            <person name="Heesch S."/>
            <person name="Jabbari K."/>
            <person name="Jubin C."/>
            <person name="Kawai H."/>
            <person name="Kimura K."/>
            <person name="Kloareg B."/>
            <person name="Kupper F.C."/>
            <person name="Lang D."/>
            <person name="Le Bail A."/>
            <person name="Leblanc C."/>
            <person name="Lerouge P."/>
            <person name="Lohr M."/>
            <person name="Lopez P.J."/>
            <person name="Martens C."/>
            <person name="Maumus F."/>
            <person name="Michel G."/>
            <person name="Miranda-Saavedra D."/>
            <person name="Morales J."/>
            <person name="Moreau H."/>
            <person name="Motomura T."/>
            <person name="Nagasato C."/>
            <person name="Napoli C.A."/>
            <person name="Nelson D.R."/>
            <person name="Nyvall-Collen P."/>
            <person name="Peters A.F."/>
            <person name="Pommier C."/>
            <person name="Potin P."/>
            <person name="Poulain J."/>
            <person name="Quesneville H."/>
            <person name="Read B."/>
            <person name="Rensing S.A."/>
            <person name="Ritter A."/>
            <person name="Rousvoal S."/>
            <person name="Samanta M."/>
            <person name="Samson G."/>
            <person name="Schroeder D.C."/>
            <person name="Segurens B."/>
            <person name="Strittmatter M."/>
            <person name="Tonon T."/>
            <person name="Tregear J.W."/>
            <person name="Valentin K."/>
            <person name="von Dassow P."/>
            <person name="Yamagishi T."/>
            <person name="Van de Peer Y."/>
            <person name="Wincker P."/>
        </authorList>
    </citation>
    <scope>NUCLEOTIDE SEQUENCE [LARGE SCALE GENOMIC DNA]</scope>
    <source>
        <strain evidence="2">Ec32 / CCAP1310/4</strain>
    </source>
</reference>
<organism evidence="1 2">
    <name type="scientific">Ectocarpus siliculosus</name>
    <name type="common">Brown alga</name>
    <name type="synonym">Conferva siliculosa</name>
    <dbReference type="NCBI Taxonomy" id="2880"/>
    <lineage>
        <taxon>Eukaryota</taxon>
        <taxon>Sar</taxon>
        <taxon>Stramenopiles</taxon>
        <taxon>Ochrophyta</taxon>
        <taxon>PX clade</taxon>
        <taxon>Phaeophyceae</taxon>
        <taxon>Ectocarpales</taxon>
        <taxon>Ectocarpaceae</taxon>
        <taxon>Ectocarpus</taxon>
    </lineage>
</organism>
<dbReference type="AlphaFoldDB" id="D8LKB0"/>
<protein>
    <submittedName>
        <fullName evidence="1">Uncharacterized protein</fullName>
    </submittedName>
</protein>
<evidence type="ECO:0000313" key="1">
    <source>
        <dbReference type="EMBL" id="CBN76055.1"/>
    </source>
</evidence>